<dbReference type="InterPro" id="IPR046392">
    <property type="entry name" value="PRIMASE_T4"/>
</dbReference>
<dbReference type="RefSeq" id="YP_004323090.1">
    <property type="nucleotide sequence ID" value="NC_015282.1"/>
</dbReference>
<reference evidence="1 2" key="1">
    <citation type="journal article" date="2010" name="Environ. Microbiol.">
        <title>Genomic analysis of oceanic cyanobacterial myoviruses compared with T4-like myoviruses from diverse hosts and environments.</title>
        <authorList>
            <person name="Sullivan M.B."/>
            <person name="Huang K.H."/>
            <person name="Ignacio-Espinoza J.C."/>
            <person name="Berlin A.M."/>
            <person name="Kelly L."/>
            <person name="Weigele P.R."/>
            <person name="DeFrancesco A.S."/>
            <person name="Kern S.E."/>
            <person name="Thompson L.R."/>
            <person name="Young S."/>
            <person name="Yandava C."/>
            <person name="Fu R."/>
            <person name="Krastins B."/>
            <person name="Chase M."/>
            <person name="Sarracino D."/>
            <person name="Osburne M.S."/>
            <person name="Henn M.R."/>
            <person name="Chisholm S.W."/>
        </authorList>
    </citation>
    <scope>NUCLEOTIDE SEQUENCE [LARGE SCALE GENOMIC DNA]</scope>
    <source>
        <strain evidence="1">6501-1</strain>
    </source>
</reference>
<accession>E3SIK6</accession>
<dbReference type="Gene3D" id="3.40.1360.10">
    <property type="match status" value="1"/>
</dbReference>
<dbReference type="OrthoDB" id="4202at10239"/>
<sequence length="320" mass="37488">MNLLSGRLDKFARKKDDLYNFRCPYCGDSQKHKNKARGYFFRLKQDMVFKCHNCGVGRTLPNFLKDNAPDLYDEYIMERYKSGTTGKGSYVPKPKFEKPKFKKKGELVSCSELNNEHRAVAYLLGRRIPEKNYSDLFYTDKFCTWVNTQKPTFQDVKKDHPRIIIPFIDTNGEWFGFQGRSLNPDDKLRYITIMLDENRTKVFGLNRVDLNKTLYITEGPFDSFYIDNAIAMAGADVDWDYLSDKEVVFVYDNEQRNKEIIKRMSNVIDRGHEIVIWPSSLEEKDLNDMFLAGHDVQSLVEFNTYSGLEAQIKLSEWKKV</sequence>
<evidence type="ECO:0000313" key="2">
    <source>
        <dbReference type="Proteomes" id="UP000006523"/>
    </source>
</evidence>
<proteinExistence type="inferred from homology"/>
<evidence type="ECO:0000313" key="1">
    <source>
        <dbReference type="EMBL" id="ADO97151.1"/>
    </source>
</evidence>
<protein>
    <submittedName>
        <fullName evidence="1">DNA primase subunit</fullName>
    </submittedName>
</protein>
<keyword evidence="2" id="KW-1185">Reference proteome</keyword>
<dbReference type="Proteomes" id="UP000006523">
    <property type="component" value="Segment"/>
</dbReference>
<gene>
    <name evidence="1" type="primary">gp61</name>
    <name evidence="1" type="ORF">SSM1_199</name>
</gene>
<dbReference type="KEGG" id="vg:10327429"/>
<dbReference type="HAMAP" id="MF_04157">
    <property type="entry name" value="PRIMASE_T4"/>
    <property type="match status" value="1"/>
</dbReference>
<dbReference type="SUPFAM" id="SSF56731">
    <property type="entry name" value="DNA primase core"/>
    <property type="match status" value="1"/>
</dbReference>
<organism evidence="1 2">
    <name type="scientific">Synechococcus phage S-SM1</name>
    <dbReference type="NCBI Taxonomy" id="444859"/>
    <lineage>
        <taxon>Viruses</taxon>
        <taxon>Duplodnaviria</taxon>
        <taxon>Heunggongvirae</taxon>
        <taxon>Uroviricota</taxon>
        <taxon>Caudoviricetes</taxon>
        <taxon>Pantevenvirales</taxon>
        <taxon>Kyanoviridae</taxon>
        <taxon>Thetisvirus</taxon>
        <taxon>Thetisvirus ssm1</taxon>
    </lineage>
</organism>
<name>E3SIK6_9CAUD</name>
<dbReference type="EMBL" id="GU071094">
    <property type="protein sequence ID" value="ADO97151.1"/>
    <property type="molecule type" value="Genomic_DNA"/>
</dbReference>
<dbReference type="GeneID" id="10327429"/>